<evidence type="ECO:0000313" key="3">
    <source>
        <dbReference type="EMBL" id="GAA5496613.1"/>
    </source>
</evidence>
<feature type="signal peptide" evidence="1">
    <location>
        <begin position="1"/>
        <end position="21"/>
    </location>
</feature>
<comment type="caution">
    <text evidence="3">The sequence shown here is derived from an EMBL/GenBank/DDBJ whole genome shotgun (WGS) entry which is preliminary data.</text>
</comment>
<dbReference type="NCBIfam" id="TIGR02595">
    <property type="entry name" value="PEP_CTERM"/>
    <property type="match status" value="1"/>
</dbReference>
<dbReference type="InterPro" id="IPR013424">
    <property type="entry name" value="Ice-binding_C"/>
</dbReference>
<evidence type="ECO:0000313" key="4">
    <source>
        <dbReference type="Proteomes" id="UP001424741"/>
    </source>
</evidence>
<keyword evidence="1" id="KW-0732">Signal</keyword>
<sequence length="224" mass="23475">MNKTVFTTLAVLSSINLSTYAATIVVDNADFSSLTDPGTATSWAEVEAGGGSIYYDPSEASAPDFRAYIMSSGSSSDPDFKAIIQNLSTFNGGLNASTYTNYTISFDAGFRDDLGQTGTVNMRVALVDLGADGIYQSSDSILDSATFTRSGDGTPMDMSAEVANLTIASASTNDIGLVFLNENTGTTFQQTATIDNISVVAVPEPTSSAMFGLAGLALILRRRR</sequence>
<name>A0ABP9V1Q0_9BACT</name>
<feature type="domain" description="Ice-binding protein C-terminal" evidence="2">
    <location>
        <begin position="201"/>
        <end position="223"/>
    </location>
</feature>
<keyword evidence="4" id="KW-1185">Reference proteome</keyword>
<accession>A0ABP9V1Q0</accession>
<feature type="chain" id="PRO_5045078182" description="Ice-binding protein C-terminal domain-containing protein" evidence="1">
    <location>
        <begin position="22"/>
        <end position="224"/>
    </location>
</feature>
<dbReference type="Pfam" id="PF07589">
    <property type="entry name" value="PEP-CTERM"/>
    <property type="match status" value="1"/>
</dbReference>
<evidence type="ECO:0000259" key="2">
    <source>
        <dbReference type="Pfam" id="PF07589"/>
    </source>
</evidence>
<protein>
    <recommendedName>
        <fullName evidence="2">Ice-binding protein C-terminal domain-containing protein</fullName>
    </recommendedName>
</protein>
<organism evidence="3 4">
    <name type="scientific">Rubritalea halochordaticola</name>
    <dbReference type="NCBI Taxonomy" id="714537"/>
    <lineage>
        <taxon>Bacteria</taxon>
        <taxon>Pseudomonadati</taxon>
        <taxon>Verrucomicrobiota</taxon>
        <taxon>Verrucomicrobiia</taxon>
        <taxon>Verrucomicrobiales</taxon>
        <taxon>Rubritaleaceae</taxon>
        <taxon>Rubritalea</taxon>
    </lineage>
</organism>
<reference evidence="3 4" key="1">
    <citation type="submission" date="2024-02" db="EMBL/GenBank/DDBJ databases">
        <title>Rubritalea halochordaticola NBRC 107102.</title>
        <authorList>
            <person name="Ichikawa N."/>
            <person name="Katano-Makiyama Y."/>
            <person name="Hidaka K."/>
        </authorList>
    </citation>
    <scope>NUCLEOTIDE SEQUENCE [LARGE SCALE GENOMIC DNA]</scope>
    <source>
        <strain evidence="3 4">NBRC 107102</strain>
    </source>
</reference>
<gene>
    <name evidence="3" type="ORF">Rhal01_02798</name>
</gene>
<evidence type="ECO:0000256" key="1">
    <source>
        <dbReference type="SAM" id="SignalP"/>
    </source>
</evidence>
<proteinExistence type="predicted"/>
<dbReference type="RefSeq" id="WP_346189257.1">
    <property type="nucleotide sequence ID" value="NZ_BAABRL010000009.1"/>
</dbReference>
<dbReference type="EMBL" id="BAABRL010000009">
    <property type="protein sequence ID" value="GAA5496613.1"/>
    <property type="molecule type" value="Genomic_DNA"/>
</dbReference>
<dbReference type="Proteomes" id="UP001424741">
    <property type="component" value="Unassembled WGS sequence"/>
</dbReference>